<keyword evidence="2" id="KW-1185">Reference proteome</keyword>
<dbReference type="EMBL" id="MK524496">
    <property type="protein sequence ID" value="QBI96935.1"/>
    <property type="molecule type" value="Genomic_DNA"/>
</dbReference>
<dbReference type="GeneID" id="64868183"/>
<dbReference type="KEGG" id="vg:64868183"/>
<dbReference type="Pfam" id="PF17468">
    <property type="entry name" value="GP52"/>
    <property type="match status" value="1"/>
</dbReference>
<dbReference type="Proteomes" id="UP000292543">
    <property type="component" value="Segment"/>
</dbReference>
<proteinExistence type="predicted"/>
<evidence type="ECO:0000313" key="2">
    <source>
        <dbReference type="Proteomes" id="UP000292543"/>
    </source>
</evidence>
<evidence type="ECO:0000313" key="1">
    <source>
        <dbReference type="EMBL" id="QBI96935.1"/>
    </source>
</evidence>
<dbReference type="RefSeq" id="YP_010060326.1">
    <property type="nucleotide sequence ID" value="NC_054770.1"/>
</dbReference>
<protein>
    <submittedName>
        <fullName evidence="1">Uncharacterized protein</fullName>
    </submittedName>
</protein>
<sequence>MNGHNIMDATFNGMGGSELYRSLVAPDSFPDQKPMRIENWPEQERAMYCGGEEAKRFYRREIELRGAA</sequence>
<reference evidence="1 2" key="1">
    <citation type="submission" date="2019-02" db="EMBL/GenBank/DDBJ databases">
        <authorList>
            <person name="Martinez-Pineda D."/>
            <person name="Wolyniak M.J."/>
            <person name="Kistler A."/>
            <person name="Garlena R.A."/>
            <person name="Russell D.A."/>
            <person name="Pope W.H."/>
            <person name="Jacobs-Sera D."/>
            <person name="Hatfull G.F."/>
        </authorList>
    </citation>
    <scope>NUCLEOTIDE SEQUENCE [LARGE SCALE GENOMIC DNA]</scope>
</reference>
<accession>A0A481VTB3</accession>
<name>A0A481VTB3_9CAUD</name>
<organism evidence="1 2">
    <name type="scientific">Mycobacterium phage Veracruz</name>
    <dbReference type="NCBI Taxonomy" id="2530154"/>
    <lineage>
        <taxon>Viruses</taxon>
        <taxon>Duplodnaviria</taxon>
        <taxon>Heunggongvirae</taxon>
        <taxon>Uroviricota</taxon>
        <taxon>Caudoviricetes</taxon>
        <taxon>Veracruzvirus</taxon>
        <taxon>Veracruzvirus veracruz</taxon>
    </lineage>
</organism>
<dbReference type="InterPro" id="IPR035344">
    <property type="entry name" value="Gp52"/>
</dbReference>
<gene>
    <name evidence="1" type="primary">50</name>
    <name evidence="1" type="ORF">SEA_VERACRUZ_50</name>
</gene>